<dbReference type="Proteomes" id="UP000316598">
    <property type="component" value="Unassembled WGS sequence"/>
</dbReference>
<proteinExistence type="predicted"/>
<gene>
    <name evidence="1" type="ORF">Pla22_37190</name>
</gene>
<comment type="caution">
    <text evidence="1">The sequence shown here is derived from an EMBL/GenBank/DDBJ whole genome shotgun (WGS) entry which is preliminary data.</text>
</comment>
<dbReference type="AlphaFoldDB" id="A0A5C5WLD1"/>
<dbReference type="Pfam" id="PF14072">
    <property type="entry name" value="DndB"/>
    <property type="match status" value="1"/>
</dbReference>
<reference evidence="1 2" key="1">
    <citation type="submission" date="2019-02" db="EMBL/GenBank/DDBJ databases">
        <title>Deep-cultivation of Planctomycetes and their phenomic and genomic characterization uncovers novel biology.</title>
        <authorList>
            <person name="Wiegand S."/>
            <person name="Jogler M."/>
            <person name="Boedeker C."/>
            <person name="Pinto D."/>
            <person name="Vollmers J."/>
            <person name="Rivas-Marin E."/>
            <person name="Kohn T."/>
            <person name="Peeters S.H."/>
            <person name="Heuer A."/>
            <person name="Rast P."/>
            <person name="Oberbeckmann S."/>
            <person name="Bunk B."/>
            <person name="Jeske O."/>
            <person name="Meyerdierks A."/>
            <person name="Storesund J.E."/>
            <person name="Kallscheuer N."/>
            <person name="Luecker S."/>
            <person name="Lage O.M."/>
            <person name="Pohl T."/>
            <person name="Merkel B.J."/>
            <person name="Hornburger P."/>
            <person name="Mueller R.-W."/>
            <person name="Bruemmer F."/>
            <person name="Labrenz M."/>
            <person name="Spormann A.M."/>
            <person name="Op Den Camp H."/>
            <person name="Overmann J."/>
            <person name="Amann R."/>
            <person name="Jetten M.S.M."/>
            <person name="Mascher T."/>
            <person name="Medema M.H."/>
            <person name="Devos D.P."/>
            <person name="Kaster A.-K."/>
            <person name="Ovreas L."/>
            <person name="Rohde M."/>
            <person name="Galperin M.Y."/>
            <person name="Jogler C."/>
        </authorList>
    </citation>
    <scope>NUCLEOTIDE SEQUENCE [LARGE SCALE GENOMIC DNA]</scope>
    <source>
        <strain evidence="1 2">Pla22</strain>
    </source>
</reference>
<protein>
    <recommendedName>
        <fullName evidence="3">DGQHR domain protein</fullName>
    </recommendedName>
</protein>
<name>A0A5C5WLD1_9BACT</name>
<dbReference type="InterPro" id="IPR017601">
    <property type="entry name" value="DGQHR-contain_dom"/>
</dbReference>
<evidence type="ECO:0008006" key="3">
    <source>
        <dbReference type="Google" id="ProtNLM"/>
    </source>
</evidence>
<dbReference type="NCBIfam" id="TIGR03187">
    <property type="entry name" value="DGQHR"/>
    <property type="match status" value="1"/>
</dbReference>
<dbReference type="RefSeq" id="WP_146516099.1">
    <property type="nucleotide sequence ID" value="NZ_SJPI01000002.1"/>
</dbReference>
<evidence type="ECO:0000313" key="1">
    <source>
        <dbReference type="EMBL" id="TWT50975.1"/>
    </source>
</evidence>
<dbReference type="CDD" id="cd16414">
    <property type="entry name" value="dndB_like"/>
    <property type="match status" value="1"/>
</dbReference>
<dbReference type="EMBL" id="SJPI01000002">
    <property type="protein sequence ID" value="TWT50975.1"/>
    <property type="molecule type" value="Genomic_DNA"/>
</dbReference>
<dbReference type="InterPro" id="IPR017642">
    <property type="entry name" value="DNA_S_mod_DndB"/>
</dbReference>
<keyword evidence="2" id="KW-1185">Reference proteome</keyword>
<dbReference type="OrthoDB" id="3524978at2"/>
<organism evidence="1 2">
    <name type="scientific">Rubripirellula amarantea</name>
    <dbReference type="NCBI Taxonomy" id="2527999"/>
    <lineage>
        <taxon>Bacteria</taxon>
        <taxon>Pseudomonadati</taxon>
        <taxon>Planctomycetota</taxon>
        <taxon>Planctomycetia</taxon>
        <taxon>Pirellulales</taxon>
        <taxon>Pirellulaceae</taxon>
        <taxon>Rubripirellula</taxon>
    </lineage>
</organism>
<sequence>MSNKTFIPAFQCSVGDWKYYICMMKYGEVARQVNFAFELGANEELGQLIQRGISSRTKGITEYLVKSEHRFLGSMVVAAWGGEPEYTRLSMDDPDGILNGLDREFGVLTFDGTQQYFALDGQHRLKAIKDAIKQKPEIGKEDICVLLVTHYDNDEGRLRTRRLFTNINRNAKQTGAAENIALDEDDAFAVLTRRVVEEHPFLKEDGRVRVILSQGAEGELKLASGSVPKTEARALTTFTVLYDVIKSLSWDQPTVLHDRTRRPSDVILEAAYELVSARIDELLVACGDVKSKLEACSSARELRAPKDAEGTGHPFMRPVIQKAIARVSANLMVQKVLSWDELLKRLSKLPWQLSEAPWLAVFSPDAGKMLTGKENTVLLEQLLKVHLAPPSIQEIKRARKNFKDVRGSQYEVAESDLSVLVVKEAGSHVTSGEDT</sequence>
<accession>A0A5C5WLD1</accession>
<evidence type="ECO:0000313" key="2">
    <source>
        <dbReference type="Proteomes" id="UP000316598"/>
    </source>
</evidence>